<evidence type="ECO:0000313" key="2">
    <source>
        <dbReference type="Proteomes" id="UP000295418"/>
    </source>
</evidence>
<dbReference type="OrthoDB" id="9179987at2"/>
<accession>A0A4R4ELZ4</accession>
<dbReference type="InterPro" id="IPR059206">
    <property type="entry name" value="Sll1717-like"/>
</dbReference>
<dbReference type="Proteomes" id="UP000295418">
    <property type="component" value="Unassembled WGS sequence"/>
</dbReference>
<dbReference type="Gene3D" id="3.40.50.300">
    <property type="entry name" value="P-loop containing nucleotide triphosphate hydrolases"/>
    <property type="match status" value="1"/>
</dbReference>
<comment type="caution">
    <text evidence="1">The sequence shown here is derived from an EMBL/GenBank/DDBJ whole genome shotgun (WGS) entry which is preliminary data.</text>
</comment>
<evidence type="ECO:0000313" key="1">
    <source>
        <dbReference type="EMBL" id="TCZ79385.1"/>
    </source>
</evidence>
<protein>
    <submittedName>
        <fullName evidence="1">Uncharacterized protein</fullName>
    </submittedName>
</protein>
<organism evidence="1 2">
    <name type="scientific">Paenibacillus albiflavus</name>
    <dbReference type="NCBI Taxonomy" id="2545760"/>
    <lineage>
        <taxon>Bacteria</taxon>
        <taxon>Bacillati</taxon>
        <taxon>Bacillota</taxon>
        <taxon>Bacilli</taxon>
        <taxon>Bacillales</taxon>
        <taxon>Paenibacillaceae</taxon>
        <taxon>Paenibacillus</taxon>
    </lineage>
</organism>
<reference evidence="1 2" key="1">
    <citation type="submission" date="2019-03" db="EMBL/GenBank/DDBJ databases">
        <authorList>
            <person name="Kim M.K.M."/>
        </authorList>
    </citation>
    <scope>NUCLEOTIDE SEQUENCE [LARGE SCALE GENOMIC DNA]</scope>
    <source>
        <strain evidence="1 2">18JY21-1</strain>
    </source>
</reference>
<dbReference type="AlphaFoldDB" id="A0A4R4ELZ4"/>
<dbReference type="EMBL" id="SKFG01000003">
    <property type="protein sequence ID" value="TCZ79385.1"/>
    <property type="molecule type" value="Genomic_DNA"/>
</dbReference>
<name>A0A4R4ELZ4_9BACL</name>
<keyword evidence="2" id="KW-1185">Reference proteome</keyword>
<gene>
    <name evidence="1" type="ORF">E0485_05855</name>
</gene>
<sequence>MSTNTIAPSKSTFKDLYTRFKLIEYPFTVYTTENEKDKLVDLFIQTSVYAPIIESFNHGRTMMLIGNRGTGKTALLFDLLRKENKETTLVCSIDDFSELETTGDLKEFYKLILKNLTSQIFLRLAKDQKRINKLNPEERLLLSYLLKNYLENVTKRSLRDKIEQIQSPRLVRGLKKGYNYIRFTLNYGTTAAANIISDTITSHFSKLPPVIQEGKVKDFFPELATEIDDGFLNLDSTYFLIERFIYIIKKMGFTKIIISLDKLDEDPRFENDAEGISEFIKPVVTDNKLLLNQDIQLVVSVWAVPFSMLRDAVRTQKHYCPEITWNKTDLVMALNQRLKTYSNNKISNYKELFDPKIEENFLDEVFILANSNPRDLWHVINRIFEAQYEIDSDSSYISHEAIKEGFKHFVLKFNFYEYYPRKLNARANTMDIYSYVAHLQKLPDEFFTKNQLNEYAKTGGSTNNYVVAMEKIGLVKKHEQKSGTVVYKIIDPKVTFAIKNGLRIEKN</sequence>
<dbReference type="NCBIfam" id="NF047389">
    <property type="entry name" value="ATPase_Sll1717"/>
    <property type="match status" value="1"/>
</dbReference>
<proteinExistence type="predicted"/>
<dbReference type="SUPFAM" id="SSF52540">
    <property type="entry name" value="P-loop containing nucleoside triphosphate hydrolases"/>
    <property type="match status" value="1"/>
</dbReference>
<dbReference type="InterPro" id="IPR027417">
    <property type="entry name" value="P-loop_NTPase"/>
</dbReference>
<dbReference type="RefSeq" id="WP_132417043.1">
    <property type="nucleotide sequence ID" value="NZ_SKFG01000003.1"/>
</dbReference>